<evidence type="ECO:0000256" key="7">
    <source>
        <dbReference type="HAMAP-Rule" id="MF_00201"/>
    </source>
</evidence>
<dbReference type="HAMAP" id="MF_00201">
    <property type="entry name" value="RecO"/>
    <property type="match status" value="1"/>
</dbReference>
<dbReference type="Proteomes" id="UP000632774">
    <property type="component" value="Unassembled WGS sequence"/>
</dbReference>
<dbReference type="InterPro" id="IPR037278">
    <property type="entry name" value="ARFGAP/RecO"/>
</dbReference>
<dbReference type="InterPro" id="IPR003717">
    <property type="entry name" value="RecO"/>
</dbReference>
<evidence type="ECO:0000256" key="2">
    <source>
        <dbReference type="ARBA" id="ARBA00021310"/>
    </source>
</evidence>
<name>A0ABR9XNE2_9SPHI</name>
<evidence type="ECO:0000256" key="4">
    <source>
        <dbReference type="ARBA" id="ARBA00023172"/>
    </source>
</evidence>
<comment type="similarity">
    <text evidence="1 7">Belongs to the RecO family.</text>
</comment>
<evidence type="ECO:0000259" key="8">
    <source>
        <dbReference type="Pfam" id="PF11967"/>
    </source>
</evidence>
<dbReference type="NCBIfam" id="TIGR00613">
    <property type="entry name" value="reco"/>
    <property type="match status" value="1"/>
</dbReference>
<organism evidence="9 10">
    <name type="scientific">Mucilaginibacter boryungensis</name>
    <dbReference type="NCBI Taxonomy" id="768480"/>
    <lineage>
        <taxon>Bacteria</taxon>
        <taxon>Pseudomonadati</taxon>
        <taxon>Bacteroidota</taxon>
        <taxon>Sphingobacteriia</taxon>
        <taxon>Sphingobacteriales</taxon>
        <taxon>Sphingobacteriaceae</taxon>
        <taxon>Mucilaginibacter</taxon>
    </lineage>
</organism>
<keyword evidence="5 7" id="KW-0234">DNA repair</keyword>
<evidence type="ECO:0000256" key="6">
    <source>
        <dbReference type="ARBA" id="ARBA00033409"/>
    </source>
</evidence>
<accession>A0ABR9XNE2</accession>
<dbReference type="Gene3D" id="2.40.50.140">
    <property type="entry name" value="Nucleic acid-binding proteins"/>
    <property type="match status" value="1"/>
</dbReference>
<proteinExistence type="inferred from homology"/>
<dbReference type="EMBL" id="JADFFM010000002">
    <property type="protein sequence ID" value="MBE9668614.1"/>
    <property type="molecule type" value="Genomic_DNA"/>
</dbReference>
<protein>
    <recommendedName>
        <fullName evidence="2 7">DNA repair protein RecO</fullName>
    </recommendedName>
    <alternativeName>
        <fullName evidence="6 7">Recombination protein O</fullName>
    </alternativeName>
</protein>
<dbReference type="InterPro" id="IPR012340">
    <property type="entry name" value="NA-bd_OB-fold"/>
</dbReference>
<sequence length="241" mass="28246">MLHKTRGIVFKVTDYGESSVVVQVYTEKFGLQSYIVNGAKKPKAKIHRNMLQPLHLLDMVVYHKNAGTVQRIAELKNLPVLQSIPYDVIKSSLIMFLNEVLYKSVKQQAPDENLFQFLFHSVELLDQQTNNPANFHLVFLLRLSRYLGFYPDQNKAADADYFDMRNGVFTKYKPENWQYLSPPHTQNFYQLLKYGFENMDQLVLKNDERRYLLSKMLEYFAQHIEGFGNIRSHEVLEEVLG</sequence>
<dbReference type="RefSeq" id="WP_194108006.1">
    <property type="nucleotide sequence ID" value="NZ_JADFFM010000002.1"/>
</dbReference>
<feature type="domain" description="DNA replication/recombination mediator RecO N-terminal" evidence="8">
    <location>
        <begin position="1"/>
        <end position="75"/>
    </location>
</feature>
<dbReference type="Gene3D" id="1.20.1440.120">
    <property type="entry name" value="Recombination protein O, C-terminal domain"/>
    <property type="match status" value="1"/>
</dbReference>
<dbReference type="Pfam" id="PF11967">
    <property type="entry name" value="RecO_N"/>
    <property type="match status" value="1"/>
</dbReference>
<dbReference type="PANTHER" id="PTHR33991">
    <property type="entry name" value="DNA REPAIR PROTEIN RECO"/>
    <property type="match status" value="1"/>
</dbReference>
<evidence type="ECO:0000313" key="10">
    <source>
        <dbReference type="Proteomes" id="UP000632774"/>
    </source>
</evidence>
<keyword evidence="4 7" id="KW-0233">DNA recombination</keyword>
<gene>
    <name evidence="7 9" type="primary">recO</name>
    <name evidence="9" type="ORF">IRJ18_19750</name>
</gene>
<keyword evidence="3 7" id="KW-0227">DNA damage</keyword>
<dbReference type="PANTHER" id="PTHR33991:SF1">
    <property type="entry name" value="DNA REPAIR PROTEIN RECO"/>
    <property type="match status" value="1"/>
</dbReference>
<reference evidence="9 10" key="1">
    <citation type="submission" date="2020-10" db="EMBL/GenBank/DDBJ databases">
        <title>Mucilaginibacter mali sp. nov., isolated from rhizosphere soil of apple orchard.</title>
        <authorList>
            <person name="Lee J.-S."/>
            <person name="Kim H.S."/>
            <person name="Kim J.-S."/>
        </authorList>
    </citation>
    <scope>NUCLEOTIDE SEQUENCE [LARGE SCALE GENOMIC DNA]</scope>
    <source>
        <strain evidence="9 10">KCTC 23157</strain>
    </source>
</reference>
<evidence type="ECO:0000256" key="1">
    <source>
        <dbReference type="ARBA" id="ARBA00007452"/>
    </source>
</evidence>
<dbReference type="SUPFAM" id="SSF50249">
    <property type="entry name" value="Nucleic acid-binding proteins"/>
    <property type="match status" value="1"/>
</dbReference>
<comment type="caution">
    <text evidence="9">The sequence shown here is derived from an EMBL/GenBank/DDBJ whole genome shotgun (WGS) entry which is preliminary data.</text>
</comment>
<comment type="function">
    <text evidence="7">Involved in DNA repair and RecF pathway recombination.</text>
</comment>
<dbReference type="Pfam" id="PF02565">
    <property type="entry name" value="RecO_C"/>
    <property type="match status" value="1"/>
</dbReference>
<keyword evidence="10" id="KW-1185">Reference proteome</keyword>
<evidence type="ECO:0000256" key="5">
    <source>
        <dbReference type="ARBA" id="ARBA00023204"/>
    </source>
</evidence>
<evidence type="ECO:0000256" key="3">
    <source>
        <dbReference type="ARBA" id="ARBA00022763"/>
    </source>
</evidence>
<dbReference type="InterPro" id="IPR042242">
    <property type="entry name" value="RecO_C"/>
</dbReference>
<dbReference type="InterPro" id="IPR022572">
    <property type="entry name" value="DNA_rep/recomb_RecO_N"/>
</dbReference>
<dbReference type="SUPFAM" id="SSF57863">
    <property type="entry name" value="ArfGap/RecO-like zinc finger"/>
    <property type="match status" value="1"/>
</dbReference>
<evidence type="ECO:0000313" key="9">
    <source>
        <dbReference type="EMBL" id="MBE9668614.1"/>
    </source>
</evidence>